<dbReference type="OrthoDB" id="276546at2759"/>
<name>A0A165CGN1_9APHY</name>
<keyword evidence="3" id="KW-1185">Reference proteome</keyword>
<dbReference type="InterPro" id="IPR013785">
    <property type="entry name" value="Aldolase_TIM"/>
</dbReference>
<evidence type="ECO:0000259" key="1">
    <source>
        <dbReference type="Pfam" id="PF00724"/>
    </source>
</evidence>
<dbReference type="PANTHER" id="PTHR22893">
    <property type="entry name" value="NADH OXIDOREDUCTASE-RELATED"/>
    <property type="match status" value="1"/>
</dbReference>
<dbReference type="CDD" id="cd02933">
    <property type="entry name" value="OYE_like_FMN"/>
    <property type="match status" value="1"/>
</dbReference>
<dbReference type="RefSeq" id="XP_040760512.1">
    <property type="nucleotide sequence ID" value="XM_040913110.1"/>
</dbReference>
<evidence type="ECO:0000313" key="3">
    <source>
        <dbReference type="Proteomes" id="UP000076871"/>
    </source>
</evidence>
<gene>
    <name evidence="2" type="ORF">LAESUDRAFT_762422</name>
</gene>
<evidence type="ECO:0000313" key="2">
    <source>
        <dbReference type="EMBL" id="KZT02772.1"/>
    </source>
</evidence>
<dbReference type="PANTHER" id="PTHR22893:SF91">
    <property type="entry name" value="NADPH DEHYDROGENASE 2-RELATED"/>
    <property type="match status" value="1"/>
</dbReference>
<dbReference type="GO" id="GO:0010181">
    <property type="term" value="F:FMN binding"/>
    <property type="evidence" value="ECO:0007669"/>
    <property type="project" value="InterPro"/>
</dbReference>
<feature type="domain" description="NADH:flavin oxidoreductase/NADH oxidase N-terminal" evidence="1">
    <location>
        <begin position="9"/>
        <end position="343"/>
    </location>
</feature>
<sequence>MSSPVTVPKLFQPIKVGGRMYAHRVVMAPLTRYRANKAHVHGDLAVEYYGQRATVPGTLIITEATFIAAKAGGYRNVPGIWSDEQVVAWKRVTDAVHGNGSRIFCQLWALGRAADPQVLEEEDPSFPFVAPSDIPMTGSPKAPRPLTISEIKEYIKLYTTAAKNAIRAGFDGVELHGANGYLVDQFLQDVSNKRTDEYGGSIENRSRFALEIIDSVTNVIGEERMGIRLSPWGDFQDMRMPDLKPTFSYLVSQIAARHPNFAYIHVVEARTNGNRDRVPEPGEASFDNDFLRKIWAPRTFISAGGHSRETAFETAEKNGDLVAFGRFFISHPDLPLRLAQNLPISKGDRDTYYSKEDPHGYIDYPFTDDTQAKL</sequence>
<dbReference type="Pfam" id="PF00724">
    <property type="entry name" value="Oxidored_FMN"/>
    <property type="match status" value="1"/>
</dbReference>
<dbReference type="EMBL" id="KV427649">
    <property type="protein sequence ID" value="KZT02772.1"/>
    <property type="molecule type" value="Genomic_DNA"/>
</dbReference>
<dbReference type="InterPro" id="IPR001155">
    <property type="entry name" value="OxRdtase_FMN_N"/>
</dbReference>
<dbReference type="Gene3D" id="3.20.20.70">
    <property type="entry name" value="Aldolase class I"/>
    <property type="match status" value="1"/>
</dbReference>
<accession>A0A165CGN1</accession>
<dbReference type="InterPro" id="IPR045247">
    <property type="entry name" value="Oye-like"/>
</dbReference>
<reference evidence="2 3" key="1">
    <citation type="journal article" date="2016" name="Mol. Biol. Evol.">
        <title>Comparative Genomics of Early-Diverging Mushroom-Forming Fungi Provides Insights into the Origins of Lignocellulose Decay Capabilities.</title>
        <authorList>
            <person name="Nagy L.G."/>
            <person name="Riley R."/>
            <person name="Tritt A."/>
            <person name="Adam C."/>
            <person name="Daum C."/>
            <person name="Floudas D."/>
            <person name="Sun H."/>
            <person name="Yadav J.S."/>
            <person name="Pangilinan J."/>
            <person name="Larsson K.H."/>
            <person name="Matsuura K."/>
            <person name="Barry K."/>
            <person name="Labutti K."/>
            <person name="Kuo R."/>
            <person name="Ohm R.A."/>
            <person name="Bhattacharya S.S."/>
            <person name="Shirouzu T."/>
            <person name="Yoshinaga Y."/>
            <person name="Martin F.M."/>
            <person name="Grigoriev I.V."/>
            <person name="Hibbett D.S."/>
        </authorList>
    </citation>
    <scope>NUCLEOTIDE SEQUENCE [LARGE SCALE GENOMIC DNA]</scope>
    <source>
        <strain evidence="2 3">93-53</strain>
    </source>
</reference>
<dbReference type="Proteomes" id="UP000076871">
    <property type="component" value="Unassembled WGS sequence"/>
</dbReference>
<organism evidence="2 3">
    <name type="scientific">Laetiporus sulphureus 93-53</name>
    <dbReference type="NCBI Taxonomy" id="1314785"/>
    <lineage>
        <taxon>Eukaryota</taxon>
        <taxon>Fungi</taxon>
        <taxon>Dikarya</taxon>
        <taxon>Basidiomycota</taxon>
        <taxon>Agaricomycotina</taxon>
        <taxon>Agaricomycetes</taxon>
        <taxon>Polyporales</taxon>
        <taxon>Laetiporus</taxon>
    </lineage>
</organism>
<dbReference type="FunCoup" id="A0A165CGN1">
    <property type="interactions" value="262"/>
</dbReference>
<dbReference type="STRING" id="1314785.A0A165CGN1"/>
<dbReference type="InParanoid" id="A0A165CGN1"/>
<proteinExistence type="predicted"/>
<dbReference type="AlphaFoldDB" id="A0A165CGN1"/>
<dbReference type="FunFam" id="3.20.20.70:FF:000138">
    <property type="entry name" value="NADPH dehydrogenase 1"/>
    <property type="match status" value="1"/>
</dbReference>
<dbReference type="SUPFAM" id="SSF51395">
    <property type="entry name" value="FMN-linked oxidoreductases"/>
    <property type="match status" value="1"/>
</dbReference>
<dbReference type="GeneID" id="63830138"/>
<dbReference type="GO" id="GO:0003959">
    <property type="term" value="F:NADPH dehydrogenase activity"/>
    <property type="evidence" value="ECO:0007669"/>
    <property type="project" value="TreeGrafter"/>
</dbReference>
<protein>
    <submittedName>
        <fullName evidence="2">FMN-linked oxidoreductase</fullName>
    </submittedName>
</protein>